<keyword evidence="3" id="KW-1185">Reference proteome</keyword>
<evidence type="ECO:0000313" key="3">
    <source>
        <dbReference type="Proteomes" id="UP000076727"/>
    </source>
</evidence>
<evidence type="ECO:0000313" key="2">
    <source>
        <dbReference type="EMBL" id="KZT66648.1"/>
    </source>
</evidence>
<proteinExistence type="predicted"/>
<dbReference type="InterPro" id="IPR028018">
    <property type="entry name" value="DUF4646"/>
</dbReference>
<protein>
    <submittedName>
        <fullName evidence="2">Uncharacterized protein</fullName>
    </submittedName>
</protein>
<reference evidence="2 3" key="1">
    <citation type="journal article" date="2016" name="Mol. Biol. Evol.">
        <title>Comparative Genomics of Early-Diverging Mushroom-Forming Fungi Provides Insights into the Origins of Lignocellulose Decay Capabilities.</title>
        <authorList>
            <person name="Nagy L.G."/>
            <person name="Riley R."/>
            <person name="Tritt A."/>
            <person name="Adam C."/>
            <person name="Daum C."/>
            <person name="Floudas D."/>
            <person name="Sun H."/>
            <person name="Yadav J.S."/>
            <person name="Pangilinan J."/>
            <person name="Larsson K.H."/>
            <person name="Matsuura K."/>
            <person name="Barry K."/>
            <person name="Labutti K."/>
            <person name="Kuo R."/>
            <person name="Ohm R.A."/>
            <person name="Bhattacharya S.S."/>
            <person name="Shirouzu T."/>
            <person name="Yoshinaga Y."/>
            <person name="Martin F.M."/>
            <person name="Grigoriev I.V."/>
            <person name="Hibbett D.S."/>
        </authorList>
    </citation>
    <scope>NUCLEOTIDE SEQUENCE [LARGE SCALE GENOMIC DNA]</scope>
    <source>
        <strain evidence="2 3">L-15889</strain>
    </source>
</reference>
<dbReference type="STRING" id="1314783.A0A165N8B2"/>
<dbReference type="EMBL" id="KV429086">
    <property type="protein sequence ID" value="KZT66648.1"/>
    <property type="molecule type" value="Genomic_DNA"/>
</dbReference>
<name>A0A165N8B2_9APHY</name>
<sequence length="365" mass="40377">MIVLSEDSMAAKTAGPLRDPELLVSPPPYQEVDVRRGGPSTRPREPSFSAANGESSVQPIQSLSPSPLTSSPYLSVPGHRRDFSTASTRSLSPYAPSHDDALARFASTPALAPRSLPASPLTDTEFYQGEFHGRRARRLDRSSRGFKLSTNSDGLAAILSSSSPSFQRSRAADVPYSPFKPISLLGISTDLTRSFPRMAPPHAYGDEHPFATHDVTEQDWSLFLRNVEEASRLSTWDHIMATVKLPHVLGLSIGLVVKGIDIYMQSRRRGPVGELIGYWNHNFFHSRHIHVVLARGAKTYSGSDLHPPDMPTISENESECERSKKLKESEVEYPKCWRLVVTYIAKSADCPSRIVQCSLLNLRNL</sequence>
<gene>
    <name evidence="2" type="ORF">DAEQUDRAFT_730059</name>
</gene>
<feature type="compositionally biased region" description="Low complexity" evidence="1">
    <location>
        <begin position="55"/>
        <end position="77"/>
    </location>
</feature>
<feature type="region of interest" description="Disordered" evidence="1">
    <location>
        <begin position="1"/>
        <end position="95"/>
    </location>
</feature>
<dbReference type="AlphaFoldDB" id="A0A165N8B2"/>
<evidence type="ECO:0000256" key="1">
    <source>
        <dbReference type="SAM" id="MobiDB-lite"/>
    </source>
</evidence>
<accession>A0A165N8B2</accession>
<dbReference type="Pfam" id="PF15496">
    <property type="entry name" value="DUF4646"/>
    <property type="match status" value="1"/>
</dbReference>
<organism evidence="2 3">
    <name type="scientific">Daedalea quercina L-15889</name>
    <dbReference type="NCBI Taxonomy" id="1314783"/>
    <lineage>
        <taxon>Eukaryota</taxon>
        <taxon>Fungi</taxon>
        <taxon>Dikarya</taxon>
        <taxon>Basidiomycota</taxon>
        <taxon>Agaricomycotina</taxon>
        <taxon>Agaricomycetes</taxon>
        <taxon>Polyporales</taxon>
        <taxon>Fomitopsis</taxon>
    </lineage>
</organism>
<dbReference type="OrthoDB" id="5314275at2759"/>
<dbReference type="Proteomes" id="UP000076727">
    <property type="component" value="Unassembled WGS sequence"/>
</dbReference>